<gene>
    <name evidence="1" type="ORF">G4223_06400</name>
</gene>
<proteinExistence type="predicted"/>
<accession>A0A7C9QT87</accession>
<evidence type="ECO:0000313" key="2">
    <source>
        <dbReference type="Proteomes" id="UP000480684"/>
    </source>
</evidence>
<name>A0A7C9QT87_9PROT</name>
<dbReference type="PROSITE" id="PS51257">
    <property type="entry name" value="PROKAR_LIPOPROTEIN"/>
    <property type="match status" value="1"/>
</dbReference>
<dbReference type="RefSeq" id="WP_163676714.1">
    <property type="nucleotide sequence ID" value="NZ_JAAIYP010000034.1"/>
</dbReference>
<evidence type="ECO:0000313" key="1">
    <source>
        <dbReference type="EMBL" id="NFV79737.1"/>
    </source>
</evidence>
<sequence>MKAIVVLCCLALAGCVEVSRFKDAGGDLYYADCDNPIRLQSCRSALESTCPAGYDFVRTNTRDDGGKTVYTNSGFFRCR</sequence>
<comment type="caution">
    <text evidence="1">The sequence shown here is derived from an EMBL/GenBank/DDBJ whole genome shotgun (WGS) entry which is preliminary data.</text>
</comment>
<keyword evidence="2" id="KW-1185">Reference proteome</keyword>
<evidence type="ECO:0008006" key="3">
    <source>
        <dbReference type="Google" id="ProtNLM"/>
    </source>
</evidence>
<dbReference type="EMBL" id="JAAIYP010000034">
    <property type="protein sequence ID" value="NFV79737.1"/>
    <property type="molecule type" value="Genomic_DNA"/>
</dbReference>
<reference evidence="1 2" key="1">
    <citation type="submission" date="2020-02" db="EMBL/GenBank/DDBJ databases">
        <authorList>
            <person name="Dziuba M."/>
            <person name="Kuznetsov B."/>
            <person name="Mardanov A."/>
            <person name="Ravin N."/>
            <person name="Grouzdev D."/>
        </authorList>
    </citation>
    <scope>NUCLEOTIDE SEQUENCE [LARGE SCALE GENOMIC DNA]</scope>
    <source>
        <strain evidence="1 2">SpK</strain>
    </source>
</reference>
<dbReference type="Proteomes" id="UP000480684">
    <property type="component" value="Unassembled WGS sequence"/>
</dbReference>
<protein>
    <recommendedName>
        <fullName evidence="3">Lipoprotein</fullName>
    </recommendedName>
</protein>
<dbReference type="AlphaFoldDB" id="A0A7C9QT87"/>
<organism evidence="1 2">
    <name type="scientific">Magnetospirillum aberrantis SpK</name>
    <dbReference type="NCBI Taxonomy" id="908842"/>
    <lineage>
        <taxon>Bacteria</taxon>
        <taxon>Pseudomonadati</taxon>
        <taxon>Pseudomonadota</taxon>
        <taxon>Alphaproteobacteria</taxon>
        <taxon>Rhodospirillales</taxon>
        <taxon>Rhodospirillaceae</taxon>
        <taxon>Magnetospirillum</taxon>
    </lineage>
</organism>